<evidence type="ECO:0000313" key="3">
    <source>
        <dbReference type="EMBL" id="KAJ9618194.1"/>
    </source>
</evidence>
<dbReference type="AlphaFoldDB" id="A0AA39CRN9"/>
<dbReference type="GO" id="GO:0140096">
    <property type="term" value="F:catalytic activity, acting on a protein"/>
    <property type="evidence" value="ECO:0007669"/>
    <property type="project" value="UniProtKB-ARBA"/>
</dbReference>
<feature type="transmembrane region" description="Helical" evidence="1">
    <location>
        <begin position="665"/>
        <end position="683"/>
    </location>
</feature>
<dbReference type="InterPro" id="IPR029021">
    <property type="entry name" value="Prot-tyrosine_phosphatase-like"/>
</dbReference>
<dbReference type="PANTHER" id="PTHR47216">
    <property type="match status" value="1"/>
</dbReference>
<dbReference type="SUPFAM" id="SSF52799">
    <property type="entry name" value="(Phosphotyrosine protein) phosphatases II"/>
    <property type="match status" value="1"/>
</dbReference>
<feature type="transmembrane region" description="Helical" evidence="1">
    <location>
        <begin position="735"/>
        <end position="753"/>
    </location>
</feature>
<dbReference type="InterPro" id="IPR000387">
    <property type="entry name" value="Tyr_Pase_dom"/>
</dbReference>
<proteinExistence type="predicted"/>
<feature type="transmembrane region" description="Helical" evidence="1">
    <location>
        <begin position="591"/>
        <end position="612"/>
    </location>
</feature>
<dbReference type="InterPro" id="IPR029058">
    <property type="entry name" value="AB_hydrolase_fold"/>
</dbReference>
<keyword evidence="1" id="KW-0472">Membrane</keyword>
<dbReference type="InterPro" id="IPR020422">
    <property type="entry name" value="TYR_PHOSPHATASE_DUAL_dom"/>
</dbReference>
<dbReference type="PROSITE" id="PS50056">
    <property type="entry name" value="TYR_PHOSPHATASE_2"/>
    <property type="match status" value="1"/>
</dbReference>
<organism evidence="3">
    <name type="scientific">Knufia peltigerae</name>
    <dbReference type="NCBI Taxonomy" id="1002370"/>
    <lineage>
        <taxon>Eukaryota</taxon>
        <taxon>Fungi</taxon>
        <taxon>Dikarya</taxon>
        <taxon>Ascomycota</taxon>
        <taxon>Pezizomycotina</taxon>
        <taxon>Eurotiomycetes</taxon>
        <taxon>Chaetothyriomycetidae</taxon>
        <taxon>Chaetothyriales</taxon>
        <taxon>Trichomeriaceae</taxon>
        <taxon>Knufia</taxon>
    </lineage>
</organism>
<dbReference type="SUPFAM" id="SSF53335">
    <property type="entry name" value="S-adenosyl-L-methionine-dependent methyltransferases"/>
    <property type="match status" value="1"/>
</dbReference>
<dbReference type="FunFam" id="3.40.50.1820:FF:000201">
    <property type="entry name" value="Alpha/beta fold hydrolase"/>
    <property type="match status" value="1"/>
</dbReference>
<feature type="transmembrane region" description="Helical" evidence="1">
    <location>
        <begin position="759"/>
        <end position="777"/>
    </location>
</feature>
<dbReference type="EMBL" id="JAPDRN010000144">
    <property type="protein sequence ID" value="KAJ9618194.1"/>
    <property type="molecule type" value="Genomic_DNA"/>
</dbReference>
<dbReference type="PANTHER" id="PTHR47216:SF4">
    <property type="entry name" value="OS01G0859400 PROTEIN"/>
    <property type="match status" value="1"/>
</dbReference>
<feature type="domain" description="Tyrosine specific protein phosphatases" evidence="2">
    <location>
        <begin position="936"/>
        <end position="1004"/>
    </location>
</feature>
<dbReference type="InterPro" id="IPR000340">
    <property type="entry name" value="Dual-sp_phosphatase_cat-dom"/>
</dbReference>
<dbReference type="Gene3D" id="3.40.50.1820">
    <property type="entry name" value="alpha/beta hydrolase"/>
    <property type="match status" value="1"/>
</dbReference>
<sequence length="1016" mass="113031">MRQAQEREFHSFDQVPLFYRYWPSTTATTPAKAIVLLHRGHEHSGRVTHLVDELDLPDTAFFAWDARGNGRSPGPRGDAPGFPALVRDLDSFIAHIGAEHGIAIEDIVVIAQSVGAVVAATWVHDYAPRLRALVMASPAFKVKLYVPFARAGLALMQKLRGNFFVNSYVKPQWLTHDPARVESYRTDPLITRPISVRVLLGLYEAADRIVADAQAISVPVQLLVSGSDFVVHRGPQDRFYERLSSPIKERVHLPGFFHDTLGERDRAPALARVRSFIQARFAEPLQELSRRDAHRHGPTFEESEILSWPPERNSLADLRWRVVRGGLRFGGTLSEGIALGLQTGFDSGSTLDYIYRDEARGKGPLGRMIDRNYLDAIGWRGIRVRGKHLQELLRDAAQRLRGQGAPVRVLDVAAGHGRYVLEALGQGEQRADRIVLRDFSELNVTQGKALIERLGAADIARFEQGDAFDPAQLAAVDPAPTLAVVSGLYELFPDNDAVLRSLQGIAATVPVGGYLAYTGQPWHPQLEFIARALTSHRGGAAWVMRRRTQHEMDELVRLAGFQKVAQRIDDFGIFTVSLARRIAEARPWRRALLWLALLGPFFFASYGFANWMAGRYAELPVLAFAWETQIPFVPWTIVPYWSIDLFYAISFFLCRRRLELDRHALRLLSAQVIAVVCFLLWPLRFSFERPEIGRVFGWLFDVLLGFDKPFNQAPSLHIVLLIVLWVKFAQYLHGGWRLLLHVWALLIGISVLTTFQHHFIDIPTGLLAGWLCVWLWPEHGTPPPRAWQATGDAKRWRLAALYALGAALLLVPVVMLRGIALWLLWPMVSLLLVSLAYAGLGTAVFQKRTDGRLTMAARWLLAPYLGAAWINSRLWTRRAPQPVPVIDTVWLGRLPAAALPAPLVGVVDTCAELSCRAPGAAYASVPMLDLVVPSAAQLRAAADAIERLRDHGPVLVCCALGYSRSAASVATWLLRTGRARDVAEAVAIVRTARPSIVLRDVHLQAIAAAAAQETVA</sequence>
<feature type="transmembrane region" description="Helical" evidence="1">
    <location>
        <begin position="710"/>
        <end position="728"/>
    </location>
</feature>
<feature type="transmembrane region" description="Helical" evidence="1">
    <location>
        <begin position="822"/>
        <end position="845"/>
    </location>
</feature>
<dbReference type="InterPro" id="IPR029063">
    <property type="entry name" value="SAM-dependent_MTases_sf"/>
</dbReference>
<dbReference type="Gene3D" id="3.90.190.10">
    <property type="entry name" value="Protein tyrosine phosphatase superfamily"/>
    <property type="match status" value="1"/>
</dbReference>
<accession>A0AA39CRN9</accession>
<feature type="transmembrane region" description="Helical" evidence="1">
    <location>
        <begin position="798"/>
        <end position="816"/>
    </location>
</feature>
<comment type="caution">
    <text evidence="3">The sequence shown here is derived from an EMBL/GenBank/DDBJ whole genome shotgun (WGS) entry which is preliminary data.</text>
</comment>
<dbReference type="CDD" id="cd03386">
    <property type="entry name" value="PAP2_Aur1_like"/>
    <property type="match status" value="1"/>
</dbReference>
<dbReference type="Pfam" id="PF12146">
    <property type="entry name" value="Hydrolase_4"/>
    <property type="match status" value="1"/>
</dbReference>
<keyword evidence="1" id="KW-0812">Transmembrane</keyword>
<dbReference type="Pfam" id="PF12147">
    <property type="entry name" value="Methyltransf_20"/>
    <property type="match status" value="1"/>
</dbReference>
<feature type="transmembrane region" description="Helical" evidence="1">
    <location>
        <begin position="632"/>
        <end position="653"/>
    </location>
</feature>
<dbReference type="FunFam" id="3.40.50.150:FF:000266">
    <property type="entry name" value="Alpha/beta fold hydrolase"/>
    <property type="match status" value="1"/>
</dbReference>
<dbReference type="SMART" id="SM00195">
    <property type="entry name" value="DSPc"/>
    <property type="match status" value="1"/>
</dbReference>
<evidence type="ECO:0000259" key="2">
    <source>
        <dbReference type="PROSITE" id="PS50056"/>
    </source>
</evidence>
<evidence type="ECO:0000256" key="1">
    <source>
        <dbReference type="SAM" id="Phobius"/>
    </source>
</evidence>
<gene>
    <name evidence="3" type="ORF">H2204_013149</name>
</gene>
<reference evidence="3" key="1">
    <citation type="submission" date="2022-10" db="EMBL/GenBank/DDBJ databases">
        <title>Culturing micro-colonial fungi from biological soil crusts in the Mojave desert and describing Neophaeococcomyces mojavensis, and introducing the new genera and species Taxawa tesnikishii.</title>
        <authorList>
            <person name="Kurbessoian T."/>
            <person name="Stajich J.E."/>
        </authorList>
    </citation>
    <scope>NUCLEOTIDE SEQUENCE</scope>
    <source>
        <strain evidence="3">TK_35</strain>
    </source>
</reference>
<dbReference type="InterPro" id="IPR022742">
    <property type="entry name" value="Hydrolase_4"/>
</dbReference>
<dbReference type="Gene3D" id="3.40.50.150">
    <property type="entry name" value="Vaccinia Virus protein VP39"/>
    <property type="match status" value="1"/>
</dbReference>
<dbReference type="SUPFAM" id="SSF53474">
    <property type="entry name" value="alpha/beta-Hydrolases"/>
    <property type="match status" value="1"/>
</dbReference>
<name>A0AA39CRN9_9EURO</name>
<protein>
    <recommendedName>
        <fullName evidence="2">Tyrosine specific protein phosphatases domain-containing protein</fullName>
    </recommendedName>
</protein>
<dbReference type="Pfam" id="PF00782">
    <property type="entry name" value="DSPc"/>
    <property type="match status" value="1"/>
</dbReference>
<keyword evidence="1" id="KW-1133">Transmembrane helix</keyword>
<dbReference type="InterPro" id="IPR022744">
    <property type="entry name" value="MeTrfase_dom_put"/>
</dbReference>